<dbReference type="Pfam" id="PF01210">
    <property type="entry name" value="NAD_Gly3P_dh_N"/>
    <property type="match status" value="1"/>
</dbReference>
<feature type="binding site" evidence="9">
    <location>
        <begin position="10"/>
        <end position="15"/>
    </location>
    <ligand>
        <name>NAD(+)</name>
        <dbReference type="ChEBI" id="CHEBI:57540"/>
    </ligand>
</feature>
<dbReference type="FunFam" id="3.40.50.720:FF:000672">
    <property type="entry name" value="Glycerol-3-phosphate dehydrogenase [NAD(+)]"/>
    <property type="match status" value="1"/>
</dbReference>
<dbReference type="FunFam" id="1.10.1040.10:FF:000004">
    <property type="entry name" value="Glycerol-3-phosphate dehydrogenase [NAD(+)]"/>
    <property type="match status" value="1"/>
</dbReference>
<feature type="binding site" evidence="9">
    <location>
        <position position="98"/>
    </location>
    <ligand>
        <name>NAD(+)</name>
        <dbReference type="ChEBI" id="CHEBI:57540"/>
    </ligand>
</feature>
<evidence type="ECO:0000256" key="11">
    <source>
        <dbReference type="RuleBase" id="RU361243"/>
    </source>
</evidence>
<dbReference type="GO" id="GO:0005975">
    <property type="term" value="P:carbohydrate metabolic process"/>
    <property type="evidence" value="ECO:0007669"/>
    <property type="project" value="InterPro"/>
</dbReference>
<dbReference type="InterPro" id="IPR006168">
    <property type="entry name" value="G3P_DH_NAD-dep"/>
</dbReference>
<dbReference type="InterPro" id="IPR036291">
    <property type="entry name" value="NAD(P)-bd_dom_sf"/>
</dbReference>
<dbReference type="NCBIfam" id="TIGR03376">
    <property type="entry name" value="glycerol3P_DH"/>
    <property type="match status" value="1"/>
</dbReference>
<dbReference type="InterPro" id="IPR006109">
    <property type="entry name" value="G3P_DH_NAD-dep_C"/>
</dbReference>
<dbReference type="STRING" id="6832.A0A553P463"/>
<evidence type="ECO:0000313" key="15">
    <source>
        <dbReference type="Proteomes" id="UP000318571"/>
    </source>
</evidence>
<dbReference type="SUPFAM" id="SSF48179">
    <property type="entry name" value="6-phosphogluconate dehydrogenase C-terminal domain-like"/>
    <property type="match status" value="1"/>
</dbReference>
<comment type="similarity">
    <text evidence="3 10">Belongs to the NAD-dependent glycerol-3-phosphate dehydrogenase family.</text>
</comment>
<feature type="binding site" evidence="9">
    <location>
        <position position="42"/>
    </location>
    <ligand>
        <name>NAD(+)</name>
        <dbReference type="ChEBI" id="CHEBI:57540"/>
    </ligand>
</feature>
<evidence type="ECO:0000259" key="13">
    <source>
        <dbReference type="Pfam" id="PF07479"/>
    </source>
</evidence>
<evidence type="ECO:0000259" key="12">
    <source>
        <dbReference type="Pfam" id="PF01210"/>
    </source>
</evidence>
<dbReference type="UniPathway" id="UPA00086"/>
<name>A0A553P463_TIGCA</name>
<dbReference type="PANTHER" id="PTHR11728">
    <property type="entry name" value="GLYCEROL-3-PHOSPHATE DEHYDROGENASE"/>
    <property type="match status" value="1"/>
</dbReference>
<evidence type="ECO:0000256" key="10">
    <source>
        <dbReference type="RuleBase" id="RU000437"/>
    </source>
</evidence>
<dbReference type="OMA" id="NRMFGNM"/>
<dbReference type="SUPFAM" id="SSF51735">
    <property type="entry name" value="NAD(P)-binding Rossmann-fold domains"/>
    <property type="match status" value="1"/>
</dbReference>
<evidence type="ECO:0000256" key="7">
    <source>
        <dbReference type="PIRSR" id="PIRSR000114-1"/>
    </source>
</evidence>
<feature type="binding site" evidence="9">
    <location>
        <position position="155"/>
    </location>
    <ligand>
        <name>NAD(+)</name>
        <dbReference type="ChEBI" id="CHEBI:57540"/>
    </ligand>
</feature>
<protein>
    <recommendedName>
        <fullName evidence="11">Glycerol-3-phosphate dehydrogenase [NAD(+)]</fullName>
        <ecNumber evidence="11">1.1.1.8</ecNumber>
    </recommendedName>
</protein>
<dbReference type="EC" id="1.1.1.8" evidence="11"/>
<keyword evidence="5 9" id="KW-0520">NAD</keyword>
<dbReference type="Proteomes" id="UP000318571">
    <property type="component" value="Chromosome 7"/>
</dbReference>
<feature type="active site" description="Proton acceptor" evidence="7">
    <location>
        <position position="207"/>
    </location>
</feature>
<feature type="binding site" evidence="9">
    <location>
        <position position="300"/>
    </location>
    <ligand>
        <name>NAD(+)</name>
        <dbReference type="ChEBI" id="CHEBI:57540"/>
    </ligand>
</feature>
<dbReference type="GO" id="GO:0141152">
    <property type="term" value="F:glycerol-3-phosphate dehydrogenase (NAD+) activity"/>
    <property type="evidence" value="ECO:0007669"/>
    <property type="project" value="UniProtKB-UniRule"/>
</dbReference>
<comment type="caution">
    <text evidence="14">The sequence shown here is derived from an EMBL/GenBank/DDBJ whole genome shotgun (WGS) entry which is preliminary data.</text>
</comment>
<dbReference type="PROSITE" id="PS00957">
    <property type="entry name" value="NAD_G3PDH"/>
    <property type="match status" value="1"/>
</dbReference>
<dbReference type="GO" id="GO:0046168">
    <property type="term" value="P:glycerol-3-phosphate catabolic process"/>
    <property type="evidence" value="ECO:0007669"/>
    <property type="project" value="UniProtKB-UniRule"/>
</dbReference>
<dbReference type="InterPro" id="IPR017751">
    <property type="entry name" value="G3P_DH_NAD-dep_euk"/>
</dbReference>
<dbReference type="PRINTS" id="PR00077">
    <property type="entry name" value="GPDHDRGNASE"/>
</dbReference>
<comment type="pathway">
    <text evidence="1">Lipid metabolism.</text>
</comment>
<evidence type="ECO:0000256" key="2">
    <source>
        <dbReference type="ARBA" id="ARBA00005192"/>
    </source>
</evidence>
<dbReference type="InterPro" id="IPR013328">
    <property type="entry name" value="6PGD_dom2"/>
</dbReference>
<feature type="binding site" evidence="8">
    <location>
        <position position="121"/>
    </location>
    <ligand>
        <name>substrate</name>
    </ligand>
</feature>
<evidence type="ECO:0000256" key="1">
    <source>
        <dbReference type="ARBA" id="ARBA00005189"/>
    </source>
</evidence>
<keyword evidence="4 10" id="KW-0560">Oxidoreductase</keyword>
<dbReference type="Pfam" id="PF07479">
    <property type="entry name" value="NAD_Gly3P_dh_C"/>
    <property type="match status" value="1"/>
</dbReference>
<dbReference type="PANTHER" id="PTHR11728:SF8">
    <property type="entry name" value="GLYCEROL-3-PHOSPHATE DEHYDROGENASE [NAD(+)]-RELATED"/>
    <property type="match status" value="1"/>
</dbReference>
<feature type="domain" description="Glycerol-3-phosphate dehydrogenase NAD-dependent N-terminal" evidence="12">
    <location>
        <begin position="5"/>
        <end position="172"/>
    </location>
</feature>
<dbReference type="EMBL" id="VCGU01000008">
    <property type="protein sequence ID" value="TRY72485.1"/>
    <property type="molecule type" value="Genomic_DNA"/>
</dbReference>
<evidence type="ECO:0000256" key="4">
    <source>
        <dbReference type="ARBA" id="ARBA00023002"/>
    </source>
</evidence>
<accession>A0A553P463</accession>
<evidence type="ECO:0000256" key="6">
    <source>
        <dbReference type="ARBA" id="ARBA00048683"/>
    </source>
</evidence>
<evidence type="ECO:0000256" key="5">
    <source>
        <dbReference type="ARBA" id="ARBA00023027"/>
    </source>
</evidence>
<dbReference type="AlphaFoldDB" id="A0A553P463"/>
<evidence type="ECO:0000256" key="8">
    <source>
        <dbReference type="PIRSR" id="PIRSR000114-2"/>
    </source>
</evidence>
<evidence type="ECO:0000256" key="9">
    <source>
        <dbReference type="PIRSR" id="PIRSR000114-3"/>
    </source>
</evidence>
<organism evidence="14 15">
    <name type="scientific">Tigriopus californicus</name>
    <name type="common">Marine copepod</name>
    <dbReference type="NCBI Taxonomy" id="6832"/>
    <lineage>
        <taxon>Eukaryota</taxon>
        <taxon>Metazoa</taxon>
        <taxon>Ecdysozoa</taxon>
        <taxon>Arthropoda</taxon>
        <taxon>Crustacea</taxon>
        <taxon>Multicrustacea</taxon>
        <taxon>Hexanauplia</taxon>
        <taxon>Copepoda</taxon>
        <taxon>Harpacticoida</taxon>
        <taxon>Harpacticidae</taxon>
        <taxon>Tigriopus</taxon>
    </lineage>
</organism>
<dbReference type="GO" id="GO:0042803">
    <property type="term" value="F:protein homodimerization activity"/>
    <property type="evidence" value="ECO:0007669"/>
    <property type="project" value="InterPro"/>
</dbReference>
<evidence type="ECO:0000256" key="3">
    <source>
        <dbReference type="ARBA" id="ARBA00011009"/>
    </source>
</evidence>
<reference evidence="14 15" key="1">
    <citation type="journal article" date="2018" name="Nat. Ecol. Evol.">
        <title>Genomic signatures of mitonuclear coevolution across populations of Tigriopus californicus.</title>
        <authorList>
            <person name="Barreto F.S."/>
            <person name="Watson E.T."/>
            <person name="Lima T.G."/>
            <person name="Willett C.S."/>
            <person name="Edmands S."/>
            <person name="Li W."/>
            <person name="Burton R.S."/>
        </authorList>
    </citation>
    <scope>NUCLEOTIDE SEQUENCE [LARGE SCALE GENOMIC DNA]</scope>
    <source>
        <strain evidence="14 15">San Diego</strain>
    </source>
</reference>
<evidence type="ECO:0000313" key="14">
    <source>
        <dbReference type="EMBL" id="TRY72485.1"/>
    </source>
</evidence>
<keyword evidence="15" id="KW-1185">Reference proteome</keyword>
<feature type="domain" description="Glycerol-3-phosphate dehydrogenase NAD-dependent C-terminal" evidence="13">
    <location>
        <begin position="196"/>
        <end position="341"/>
    </location>
</feature>
<dbReference type="GO" id="GO:0051287">
    <property type="term" value="F:NAD binding"/>
    <property type="evidence" value="ECO:0007669"/>
    <property type="project" value="UniProtKB-UniRule"/>
</dbReference>
<gene>
    <name evidence="14" type="ORF">TCAL_01046</name>
</gene>
<dbReference type="InterPro" id="IPR011128">
    <property type="entry name" value="G3P_DH_NAD-dep_N"/>
</dbReference>
<dbReference type="PIRSF" id="PIRSF000114">
    <property type="entry name" value="Glycerol-3-P_dh"/>
    <property type="match status" value="1"/>
</dbReference>
<proteinExistence type="inferred from homology"/>
<feature type="binding site" evidence="9">
    <location>
        <position position="271"/>
    </location>
    <ligand>
        <name>NAD(+)</name>
        <dbReference type="ChEBI" id="CHEBI:57540"/>
    </ligand>
</feature>
<dbReference type="GO" id="GO:0005829">
    <property type="term" value="C:cytosol"/>
    <property type="evidence" value="ECO:0007669"/>
    <property type="project" value="TreeGrafter"/>
</dbReference>
<comment type="pathway">
    <text evidence="2">Phospholipid metabolism; alpha-glycerophosphate cycle.</text>
</comment>
<dbReference type="InterPro" id="IPR008927">
    <property type="entry name" value="6-PGluconate_DH-like_C_sf"/>
</dbReference>
<sequence>MAAKKISIVGSGNWGSAIARIVGQNAAAHPGQFDPEVRMWVFEEMIEGQKLTEIINTKHENVKYLPGKKFPENVVAVPDIVTACQEADILILVIPHQFLERSLTPLKGKLKPGAQGISLIKGFHIVPSGGIELISVVIKELLNIPVSVLMGANLAGEVAADKFCETTIGAVDATSDGKWLQAMFQTPNFRVVVVDDAKTVEICGALKNIVACGAGFVDGLKYGDNTKAAVIRLGLMEMIRYAEVFYPGSKLSTFFESCGVADLITTCYGGRNRRVSEAFVTSDKSIEDLEKEMLNGQRLQGPETAAEVNFVLKAKDMEDQFPLFTSVHKICVGEQKPEEFINQLRQHPEHMIQFDARL</sequence>
<comment type="catalytic activity">
    <reaction evidence="6 11">
        <text>sn-glycerol 3-phosphate + NAD(+) = dihydroxyacetone phosphate + NADH + H(+)</text>
        <dbReference type="Rhea" id="RHEA:11092"/>
        <dbReference type="ChEBI" id="CHEBI:15378"/>
        <dbReference type="ChEBI" id="CHEBI:57540"/>
        <dbReference type="ChEBI" id="CHEBI:57597"/>
        <dbReference type="ChEBI" id="CHEBI:57642"/>
        <dbReference type="ChEBI" id="CHEBI:57945"/>
        <dbReference type="EC" id="1.1.1.8"/>
    </reaction>
</comment>
<feature type="binding site" evidence="8">
    <location>
        <begin position="271"/>
        <end position="272"/>
    </location>
    <ligand>
        <name>substrate</name>
    </ligand>
</feature>
<dbReference type="Gene3D" id="3.40.50.720">
    <property type="entry name" value="NAD(P)-binding Rossmann-like Domain"/>
    <property type="match status" value="1"/>
</dbReference>
<dbReference type="GO" id="GO:0006650">
    <property type="term" value="P:glycerophospholipid metabolic process"/>
    <property type="evidence" value="ECO:0007669"/>
    <property type="project" value="UniProtKB-UniPathway"/>
</dbReference>
<dbReference type="Gene3D" id="1.10.1040.10">
    <property type="entry name" value="N-(1-d-carboxylethyl)-l-norvaline Dehydrogenase, domain 2"/>
    <property type="match status" value="1"/>
</dbReference>